<dbReference type="AlphaFoldDB" id="A0A3M8CUX7"/>
<name>A0A3M8CUX7_9BACL</name>
<keyword evidence="4 7" id="KW-0812">Transmembrane</keyword>
<feature type="domain" description="Major facilitator superfamily (MFS) profile" evidence="8">
    <location>
        <begin position="1"/>
        <end position="413"/>
    </location>
</feature>
<comment type="subcellular location">
    <subcellularLocation>
        <location evidence="1">Cell membrane</location>
        <topology evidence="1">Multi-pass membrane protein</topology>
    </subcellularLocation>
</comment>
<keyword evidence="3" id="KW-1003">Cell membrane</keyword>
<evidence type="ECO:0000256" key="7">
    <source>
        <dbReference type="SAM" id="Phobius"/>
    </source>
</evidence>
<evidence type="ECO:0000256" key="2">
    <source>
        <dbReference type="ARBA" id="ARBA00022448"/>
    </source>
</evidence>
<dbReference type="Gene3D" id="1.20.1250.20">
    <property type="entry name" value="MFS general substrate transporter like domains"/>
    <property type="match status" value="1"/>
</dbReference>
<proteinExistence type="predicted"/>
<keyword evidence="6 7" id="KW-0472">Membrane</keyword>
<gene>
    <name evidence="9" type="ORF">EDM56_28610</name>
</gene>
<dbReference type="RefSeq" id="WP_122921344.1">
    <property type="nucleotide sequence ID" value="NZ_RHHQ01000028.1"/>
</dbReference>
<dbReference type="GO" id="GO:0005886">
    <property type="term" value="C:plasma membrane"/>
    <property type="evidence" value="ECO:0007669"/>
    <property type="project" value="UniProtKB-SubCell"/>
</dbReference>
<comment type="caution">
    <text evidence="9">The sequence shown here is derived from an EMBL/GenBank/DDBJ whole genome shotgun (WGS) entry which is preliminary data.</text>
</comment>
<feature type="transmembrane region" description="Helical" evidence="7">
    <location>
        <begin position="136"/>
        <end position="161"/>
    </location>
</feature>
<reference evidence="9 10" key="1">
    <citation type="submission" date="2018-10" db="EMBL/GenBank/DDBJ databases">
        <title>Phylogenomics of Brevibacillus.</title>
        <authorList>
            <person name="Dunlap C."/>
        </authorList>
    </citation>
    <scope>NUCLEOTIDE SEQUENCE [LARGE SCALE GENOMIC DNA]</scope>
    <source>
        <strain evidence="9 10">JCM 15716</strain>
    </source>
</reference>
<feature type="transmembrane region" description="Helical" evidence="7">
    <location>
        <begin position="359"/>
        <end position="379"/>
    </location>
</feature>
<dbReference type="Proteomes" id="UP000271031">
    <property type="component" value="Unassembled WGS sequence"/>
</dbReference>
<evidence type="ECO:0000256" key="4">
    <source>
        <dbReference type="ARBA" id="ARBA00022692"/>
    </source>
</evidence>
<evidence type="ECO:0000256" key="1">
    <source>
        <dbReference type="ARBA" id="ARBA00004651"/>
    </source>
</evidence>
<keyword evidence="10" id="KW-1185">Reference proteome</keyword>
<feature type="transmembrane region" description="Helical" evidence="7">
    <location>
        <begin position="320"/>
        <end position="338"/>
    </location>
</feature>
<dbReference type="EMBL" id="RHHQ01000028">
    <property type="protein sequence ID" value="RNB79493.1"/>
    <property type="molecule type" value="Genomic_DNA"/>
</dbReference>
<sequence>MRFRDLHPNIKIRFVEMFVANILGNMIYPFMTIYFAQRMGAALTGILLMVNVLVGVVAEFYGGTLADKIGRRKVILFSEFLRFGAFGVTAFANSPWFDSTWVTFAMAMLLSIFWGLSSPAQEAMLIDCSTEANRPLIYGFGYWAWNVSVLVGSLIGGFFFQTHRFEIFLGATCASLLSIALIYFFIQETYVPEKREQLEKNPLLSIISAYKSVVTDKLFMLFLLAGLLNGAIENMAGQYTSVRLIQEFQPQQLFSFGGFSLQADGVRMYGLLTATNTFIVVLLGLVAVHVIKKISQRFALVAGILLYAAGYAIVSFSNQPWLLILFTAVATIGELIWVPVMQSTTPKLIPDDKRSTYMAVFGTSFKLKMVMASLSVTLGSFVSSYVMSGLFFLSGVIAIVLFSGLFTKLEKKEQKQAGGGIAM</sequence>
<evidence type="ECO:0000313" key="9">
    <source>
        <dbReference type="EMBL" id="RNB79493.1"/>
    </source>
</evidence>
<dbReference type="PANTHER" id="PTHR23517">
    <property type="entry name" value="RESISTANCE PROTEIN MDTM, PUTATIVE-RELATED-RELATED"/>
    <property type="match status" value="1"/>
</dbReference>
<feature type="transmembrane region" description="Helical" evidence="7">
    <location>
        <begin position="99"/>
        <end position="116"/>
    </location>
</feature>
<dbReference type="CDD" id="cd17329">
    <property type="entry name" value="MFS_MdtH_MDR_like"/>
    <property type="match status" value="1"/>
</dbReference>
<evidence type="ECO:0000259" key="8">
    <source>
        <dbReference type="PROSITE" id="PS50850"/>
    </source>
</evidence>
<feature type="transmembrane region" description="Helical" evidence="7">
    <location>
        <begin position="12"/>
        <end position="35"/>
    </location>
</feature>
<dbReference type="SUPFAM" id="SSF103473">
    <property type="entry name" value="MFS general substrate transporter"/>
    <property type="match status" value="1"/>
</dbReference>
<keyword evidence="5 7" id="KW-1133">Transmembrane helix</keyword>
<evidence type="ECO:0000256" key="5">
    <source>
        <dbReference type="ARBA" id="ARBA00022989"/>
    </source>
</evidence>
<dbReference type="PANTHER" id="PTHR23517:SF3">
    <property type="entry name" value="INTEGRAL MEMBRANE TRANSPORT PROTEIN"/>
    <property type="match status" value="1"/>
</dbReference>
<dbReference type="PROSITE" id="PS50850">
    <property type="entry name" value="MFS"/>
    <property type="match status" value="1"/>
</dbReference>
<feature type="transmembrane region" description="Helical" evidence="7">
    <location>
        <begin position="74"/>
        <end position="93"/>
    </location>
</feature>
<feature type="transmembrane region" description="Helical" evidence="7">
    <location>
        <begin position="268"/>
        <end position="291"/>
    </location>
</feature>
<evidence type="ECO:0000256" key="6">
    <source>
        <dbReference type="ARBA" id="ARBA00023136"/>
    </source>
</evidence>
<feature type="transmembrane region" description="Helical" evidence="7">
    <location>
        <begin position="41"/>
        <end position="62"/>
    </location>
</feature>
<feature type="transmembrane region" description="Helical" evidence="7">
    <location>
        <begin position="385"/>
        <end position="406"/>
    </location>
</feature>
<dbReference type="GO" id="GO:0022857">
    <property type="term" value="F:transmembrane transporter activity"/>
    <property type="evidence" value="ECO:0007669"/>
    <property type="project" value="InterPro"/>
</dbReference>
<dbReference type="InterPro" id="IPR020846">
    <property type="entry name" value="MFS_dom"/>
</dbReference>
<dbReference type="PROSITE" id="PS00216">
    <property type="entry name" value="SUGAR_TRANSPORT_1"/>
    <property type="match status" value="1"/>
</dbReference>
<accession>A0A3M8CUX7</accession>
<dbReference type="OrthoDB" id="9793283at2"/>
<keyword evidence="2" id="KW-0813">Transport</keyword>
<dbReference type="InterPro" id="IPR036259">
    <property type="entry name" value="MFS_trans_sf"/>
</dbReference>
<protein>
    <submittedName>
        <fullName evidence="9">MFS transporter</fullName>
    </submittedName>
</protein>
<evidence type="ECO:0000313" key="10">
    <source>
        <dbReference type="Proteomes" id="UP000271031"/>
    </source>
</evidence>
<dbReference type="InterPro" id="IPR011701">
    <property type="entry name" value="MFS"/>
</dbReference>
<evidence type="ECO:0000256" key="3">
    <source>
        <dbReference type="ARBA" id="ARBA00022475"/>
    </source>
</evidence>
<feature type="transmembrane region" description="Helical" evidence="7">
    <location>
        <begin position="298"/>
        <end position="314"/>
    </location>
</feature>
<organism evidence="9 10">
    <name type="scientific">Brevibacillus fluminis</name>
    <dbReference type="NCBI Taxonomy" id="511487"/>
    <lineage>
        <taxon>Bacteria</taxon>
        <taxon>Bacillati</taxon>
        <taxon>Bacillota</taxon>
        <taxon>Bacilli</taxon>
        <taxon>Bacillales</taxon>
        <taxon>Paenibacillaceae</taxon>
        <taxon>Brevibacillus</taxon>
    </lineage>
</organism>
<dbReference type="Pfam" id="PF07690">
    <property type="entry name" value="MFS_1"/>
    <property type="match status" value="2"/>
</dbReference>
<feature type="transmembrane region" description="Helical" evidence="7">
    <location>
        <begin position="167"/>
        <end position="186"/>
    </location>
</feature>
<dbReference type="InterPro" id="IPR050171">
    <property type="entry name" value="MFS_Transporters"/>
</dbReference>
<dbReference type="InterPro" id="IPR005829">
    <property type="entry name" value="Sugar_transporter_CS"/>
</dbReference>